<organism evidence="1">
    <name type="scientific">Arundo donax</name>
    <name type="common">Giant reed</name>
    <name type="synonym">Donax arundinaceus</name>
    <dbReference type="NCBI Taxonomy" id="35708"/>
    <lineage>
        <taxon>Eukaryota</taxon>
        <taxon>Viridiplantae</taxon>
        <taxon>Streptophyta</taxon>
        <taxon>Embryophyta</taxon>
        <taxon>Tracheophyta</taxon>
        <taxon>Spermatophyta</taxon>
        <taxon>Magnoliopsida</taxon>
        <taxon>Liliopsida</taxon>
        <taxon>Poales</taxon>
        <taxon>Poaceae</taxon>
        <taxon>PACMAD clade</taxon>
        <taxon>Arundinoideae</taxon>
        <taxon>Arundineae</taxon>
        <taxon>Arundo</taxon>
    </lineage>
</organism>
<protein>
    <submittedName>
        <fullName evidence="1">Uncharacterized protein</fullName>
    </submittedName>
</protein>
<accession>A0A0A9ASF8</accession>
<evidence type="ECO:0000313" key="1">
    <source>
        <dbReference type="EMBL" id="JAD54649.1"/>
    </source>
</evidence>
<dbReference type="EMBL" id="GBRH01243246">
    <property type="protein sequence ID" value="JAD54649.1"/>
    <property type="molecule type" value="Transcribed_RNA"/>
</dbReference>
<reference evidence="1" key="1">
    <citation type="submission" date="2014-09" db="EMBL/GenBank/DDBJ databases">
        <authorList>
            <person name="Magalhaes I.L.F."/>
            <person name="Oliveira U."/>
            <person name="Santos F.R."/>
            <person name="Vidigal T.H.D.A."/>
            <person name="Brescovit A.D."/>
            <person name="Santos A.J."/>
        </authorList>
    </citation>
    <scope>NUCLEOTIDE SEQUENCE</scope>
    <source>
        <tissue evidence="1">Shoot tissue taken approximately 20 cm above the soil surface</tissue>
    </source>
</reference>
<proteinExistence type="predicted"/>
<dbReference type="AlphaFoldDB" id="A0A0A9ASF8"/>
<name>A0A0A9ASF8_ARUDO</name>
<sequence length="57" mass="6534">MVGCRSPSMQAGHGDTSVWEVLVPQKQGQEWARITNCSCRNKTEEEQPDRDNCIRRD</sequence>
<reference evidence="1" key="2">
    <citation type="journal article" date="2015" name="Data Brief">
        <title>Shoot transcriptome of the giant reed, Arundo donax.</title>
        <authorList>
            <person name="Barrero R.A."/>
            <person name="Guerrero F.D."/>
            <person name="Moolhuijzen P."/>
            <person name="Goolsby J.A."/>
            <person name="Tidwell J."/>
            <person name="Bellgard S.E."/>
            <person name="Bellgard M.I."/>
        </authorList>
    </citation>
    <scope>NUCLEOTIDE SEQUENCE</scope>
    <source>
        <tissue evidence="1">Shoot tissue taken approximately 20 cm above the soil surface</tissue>
    </source>
</reference>